<feature type="domain" description="Exoribonuclease phosphorolytic" evidence="2">
    <location>
        <begin position="21"/>
        <end position="130"/>
    </location>
</feature>
<dbReference type="GO" id="GO:0003723">
    <property type="term" value="F:RNA binding"/>
    <property type="evidence" value="ECO:0007669"/>
    <property type="project" value="TreeGrafter"/>
</dbReference>
<evidence type="ECO:0000256" key="1">
    <source>
        <dbReference type="ARBA" id="ARBA00006678"/>
    </source>
</evidence>
<comment type="similarity">
    <text evidence="1">Belongs to the RNase PH family.</text>
</comment>
<protein>
    <submittedName>
        <fullName evidence="3">Exosome component 4</fullName>
    </submittedName>
</protein>
<dbReference type="InterPro" id="IPR001247">
    <property type="entry name" value="ExoRNase_PH_dom1"/>
</dbReference>
<dbReference type="Pfam" id="PF01138">
    <property type="entry name" value="RNase_PH"/>
    <property type="match status" value="1"/>
</dbReference>
<keyword evidence="4" id="KW-1185">Reference proteome</keyword>
<dbReference type="PANTHER" id="PTHR11953:SF0">
    <property type="entry name" value="EXOSOME COMPLEX COMPONENT RRP41"/>
    <property type="match status" value="1"/>
</dbReference>
<dbReference type="Ensembl" id="ENSLCNT00005027167.1">
    <property type="protein sequence ID" value="ENSLCNP00005024314.1"/>
    <property type="gene ID" value="ENSLCNG00005015795.1"/>
</dbReference>
<dbReference type="InterPro" id="IPR050080">
    <property type="entry name" value="RNase_PH"/>
</dbReference>
<dbReference type="SUPFAM" id="SSF54211">
    <property type="entry name" value="Ribosomal protein S5 domain 2-like"/>
    <property type="match status" value="1"/>
</dbReference>
<reference evidence="3" key="1">
    <citation type="submission" date="2025-08" db="UniProtKB">
        <authorList>
            <consortium name="Ensembl"/>
        </authorList>
    </citation>
    <scope>IDENTIFICATION</scope>
</reference>
<reference evidence="3" key="2">
    <citation type="submission" date="2025-09" db="UniProtKB">
        <authorList>
            <consortium name="Ensembl"/>
        </authorList>
    </citation>
    <scope>IDENTIFICATION</scope>
</reference>
<evidence type="ECO:0000259" key="2">
    <source>
        <dbReference type="Pfam" id="PF01138"/>
    </source>
</evidence>
<dbReference type="GO" id="GO:0034475">
    <property type="term" value="P:U4 snRNA 3'-end processing"/>
    <property type="evidence" value="ECO:0007669"/>
    <property type="project" value="TreeGrafter"/>
</dbReference>
<dbReference type="GO" id="GO:0000176">
    <property type="term" value="C:nuclear exosome (RNase complex)"/>
    <property type="evidence" value="ECO:0007669"/>
    <property type="project" value="TreeGrafter"/>
</dbReference>
<evidence type="ECO:0000313" key="3">
    <source>
        <dbReference type="Ensembl" id="ENSLCNP00005024314.1"/>
    </source>
</evidence>
<organism evidence="3 4">
    <name type="scientific">Lynx canadensis</name>
    <name type="common">Canada lynx</name>
    <name type="synonym">Felis canadensis</name>
    <dbReference type="NCBI Taxonomy" id="61383"/>
    <lineage>
        <taxon>Eukaryota</taxon>
        <taxon>Metazoa</taxon>
        <taxon>Chordata</taxon>
        <taxon>Craniata</taxon>
        <taxon>Vertebrata</taxon>
        <taxon>Euteleostomi</taxon>
        <taxon>Mammalia</taxon>
        <taxon>Eutheria</taxon>
        <taxon>Laurasiatheria</taxon>
        <taxon>Carnivora</taxon>
        <taxon>Feliformia</taxon>
        <taxon>Felidae</taxon>
        <taxon>Felinae</taxon>
        <taxon>Lynx</taxon>
    </lineage>
</organism>
<accession>A0A667HWB0</accession>
<dbReference type="InterPro" id="IPR020568">
    <property type="entry name" value="Ribosomal_Su5_D2-typ_SF"/>
</dbReference>
<dbReference type="InterPro" id="IPR036345">
    <property type="entry name" value="ExoRNase_PH_dom2_sf"/>
</dbReference>
<dbReference type="GO" id="GO:0071028">
    <property type="term" value="P:nuclear mRNA surveillance"/>
    <property type="evidence" value="ECO:0007669"/>
    <property type="project" value="TreeGrafter"/>
</dbReference>
<dbReference type="GO" id="GO:0000177">
    <property type="term" value="C:cytoplasmic exosome (RNase complex)"/>
    <property type="evidence" value="ECO:0007669"/>
    <property type="project" value="TreeGrafter"/>
</dbReference>
<proteinExistence type="inferred from homology"/>
<dbReference type="Gene3D" id="3.30.230.70">
    <property type="entry name" value="GHMP Kinase, N-terminal domain"/>
    <property type="match status" value="2"/>
</dbReference>
<dbReference type="SUPFAM" id="SSF55666">
    <property type="entry name" value="Ribonuclease PH domain 2-like"/>
    <property type="match status" value="1"/>
</dbReference>
<dbReference type="Proteomes" id="UP000472241">
    <property type="component" value="Unplaced"/>
</dbReference>
<sequence>MAGLELLSDQGYRVDGRRAGELRKIQARMGVFAQADGSAYIEQGNTKALAVVYGPHEIRGSRARALPDRALVNCQYSSATFSTGERKRRPHGDRKSCEMGLQLRQTFEAAILTQLHPRSQIDIYVQVSRQQLSAWGGRGMGWGLGVRGQEPDTLMPLVGACWTPGYPCGTSCAWWPQLALALLPASGQLALLEMDARLHEDHLEQVLEAAARAARDVHTLLDRVVRQHVREASILLGD</sequence>
<dbReference type="InterPro" id="IPR027408">
    <property type="entry name" value="PNPase/RNase_PH_dom_sf"/>
</dbReference>
<evidence type="ECO:0000313" key="4">
    <source>
        <dbReference type="Proteomes" id="UP000472241"/>
    </source>
</evidence>
<name>A0A667HWB0_LYNCA</name>
<dbReference type="AlphaFoldDB" id="A0A667HWB0"/>
<dbReference type="GO" id="GO:0071051">
    <property type="term" value="P:poly(A)-dependent snoRNA 3'-end processing"/>
    <property type="evidence" value="ECO:0007669"/>
    <property type="project" value="TreeGrafter"/>
</dbReference>
<gene>
    <name evidence="3" type="primary">EXOSC4</name>
</gene>
<dbReference type="GO" id="GO:0016075">
    <property type="term" value="P:rRNA catabolic process"/>
    <property type="evidence" value="ECO:0007669"/>
    <property type="project" value="TreeGrafter"/>
</dbReference>
<dbReference type="PANTHER" id="PTHR11953">
    <property type="entry name" value="EXOSOME COMPLEX COMPONENT"/>
    <property type="match status" value="1"/>
</dbReference>
<dbReference type="GO" id="GO:0005730">
    <property type="term" value="C:nucleolus"/>
    <property type="evidence" value="ECO:0007669"/>
    <property type="project" value="TreeGrafter"/>
</dbReference>